<evidence type="ECO:0000256" key="3">
    <source>
        <dbReference type="ARBA" id="ARBA00022842"/>
    </source>
</evidence>
<comment type="caution">
    <text evidence="5">The sequence shown here is derived from an EMBL/GenBank/DDBJ whole genome shotgun (WGS) entry which is preliminary data.</text>
</comment>
<comment type="cofactor">
    <cofactor evidence="1 4">
        <name>Mg(2+)</name>
        <dbReference type="ChEBI" id="CHEBI:18420"/>
    </cofactor>
</comment>
<evidence type="ECO:0000313" key="6">
    <source>
        <dbReference type="Proteomes" id="UP001338125"/>
    </source>
</evidence>
<dbReference type="EC" id="4.2.3.-" evidence="4"/>
<name>A0ABR0SVP6_9HYPO</name>
<proteinExistence type="inferred from homology"/>
<dbReference type="SUPFAM" id="SSF48576">
    <property type="entry name" value="Terpenoid synthases"/>
    <property type="match status" value="1"/>
</dbReference>
<dbReference type="SFLD" id="SFLDS00005">
    <property type="entry name" value="Isoprenoid_Synthase_Type_I"/>
    <property type="match status" value="1"/>
</dbReference>
<dbReference type="EMBL" id="JAVFKD010000004">
    <property type="protein sequence ID" value="KAK5996236.1"/>
    <property type="molecule type" value="Genomic_DNA"/>
</dbReference>
<keyword evidence="4" id="KW-0479">Metal-binding</keyword>
<evidence type="ECO:0000313" key="5">
    <source>
        <dbReference type="EMBL" id="KAK5996236.1"/>
    </source>
</evidence>
<dbReference type="InterPro" id="IPR008949">
    <property type="entry name" value="Isoprenoid_synthase_dom_sf"/>
</dbReference>
<dbReference type="InterPro" id="IPR034686">
    <property type="entry name" value="Terpene_cyclase-like_2"/>
</dbReference>
<evidence type="ECO:0000256" key="1">
    <source>
        <dbReference type="ARBA" id="ARBA00001946"/>
    </source>
</evidence>
<organism evidence="5 6">
    <name type="scientific">Cladobotryum mycophilum</name>
    <dbReference type="NCBI Taxonomy" id="491253"/>
    <lineage>
        <taxon>Eukaryota</taxon>
        <taxon>Fungi</taxon>
        <taxon>Dikarya</taxon>
        <taxon>Ascomycota</taxon>
        <taxon>Pezizomycotina</taxon>
        <taxon>Sordariomycetes</taxon>
        <taxon>Hypocreomycetidae</taxon>
        <taxon>Hypocreales</taxon>
        <taxon>Hypocreaceae</taxon>
        <taxon>Cladobotryum</taxon>
    </lineage>
</organism>
<dbReference type="PANTHER" id="PTHR35201">
    <property type="entry name" value="TERPENE SYNTHASE"/>
    <property type="match status" value="1"/>
</dbReference>
<keyword evidence="4" id="KW-0456">Lyase</keyword>
<comment type="similarity">
    <text evidence="2 4">Belongs to the terpene synthase family.</text>
</comment>
<dbReference type="Proteomes" id="UP001338125">
    <property type="component" value="Unassembled WGS sequence"/>
</dbReference>
<keyword evidence="6" id="KW-1185">Reference proteome</keyword>
<dbReference type="PANTHER" id="PTHR35201:SF4">
    <property type="entry name" value="BETA-PINACENE SYNTHASE-RELATED"/>
    <property type="match status" value="1"/>
</dbReference>
<dbReference type="Gene3D" id="1.10.600.10">
    <property type="entry name" value="Farnesyl Diphosphate Synthase"/>
    <property type="match status" value="1"/>
</dbReference>
<dbReference type="Pfam" id="PF19086">
    <property type="entry name" value="Terpene_syn_C_2"/>
    <property type="match status" value="1"/>
</dbReference>
<reference evidence="5 6" key="1">
    <citation type="submission" date="2024-01" db="EMBL/GenBank/DDBJ databases">
        <title>Complete genome of Cladobotryum mycophilum ATHUM6906.</title>
        <authorList>
            <person name="Christinaki A.C."/>
            <person name="Myridakis A.I."/>
            <person name="Kouvelis V.N."/>
        </authorList>
    </citation>
    <scope>NUCLEOTIDE SEQUENCE [LARGE SCALE GENOMIC DNA]</scope>
    <source>
        <strain evidence="5 6">ATHUM6906</strain>
    </source>
</reference>
<evidence type="ECO:0000256" key="2">
    <source>
        <dbReference type="ARBA" id="ARBA00006333"/>
    </source>
</evidence>
<sequence>MERENLVCQLSGVSIPAFTYPWPEACSPDVEAAEAQMIKWGESHGLFVNDAYRERVSRTRYAWLAARCYPKADPDLLQAIADYFLWFFIIDDLFVDRVETVTQDTLRNLTAMIDVLDYVKVGKKPVYGELAWLNVSLRLRNLLGAEPFERFAQGMRLWATTAGLQILNHTRSNSVGIPQYETIRRHTSGMNPCLALSDAANGGSVDSNYYYRSDIQQLCQLANIVCWSNDIQSLAVELRQPGQYWNMVVIRAFEGYTLQESIDYTAARVNTEISQFLVLSDEITARDGPNIAGLVDGMKYWIRGYQDWVEKDTLRYATQFASMDADDRGLLSISQ</sequence>
<protein>
    <recommendedName>
        <fullName evidence="4">Terpene synthase</fullName>
        <ecNumber evidence="4">4.2.3.-</ecNumber>
    </recommendedName>
</protein>
<gene>
    <name evidence="5" type="ORF">PT974_04668</name>
</gene>
<keyword evidence="3 4" id="KW-0460">Magnesium</keyword>
<dbReference type="SFLD" id="SFLDG01020">
    <property type="entry name" value="Terpene_Cyclase_Like_2"/>
    <property type="match status" value="1"/>
</dbReference>
<accession>A0ABR0SVP6</accession>
<evidence type="ECO:0000256" key="4">
    <source>
        <dbReference type="RuleBase" id="RU366034"/>
    </source>
</evidence>